<dbReference type="AlphaFoldDB" id="A0AAJ6NU04"/>
<evidence type="ECO:0000313" key="3">
    <source>
        <dbReference type="Proteomes" id="UP001223520"/>
    </source>
</evidence>
<reference evidence="2 3" key="1">
    <citation type="journal article" date="2023" name="Limnol Oceanogr Lett">
        <title>Environmental adaptations by the intertidal Antarctic cyanobacterium Halotia branconii CENA392 as revealed using long-read genome sequencing.</title>
        <authorList>
            <person name="Dextro R.B."/>
            <person name="Delbaje E."/>
            <person name="Freitas P.N.N."/>
            <person name="Geraldes V."/>
            <person name="Pinto E."/>
            <person name="Long P.F."/>
            <person name="Fiore M.F."/>
        </authorList>
    </citation>
    <scope>NUCLEOTIDE SEQUENCE [LARGE SCALE GENOMIC DNA]</scope>
    <source>
        <strain evidence="2 3">CENA392</strain>
    </source>
</reference>
<dbReference type="KEGG" id="hbq:QI031_02860"/>
<keyword evidence="3" id="KW-1185">Reference proteome</keyword>
<feature type="region of interest" description="Disordered" evidence="1">
    <location>
        <begin position="1"/>
        <end position="64"/>
    </location>
</feature>
<organism evidence="2 3">
    <name type="scientific">Halotia branconii CENA392</name>
    <dbReference type="NCBI Taxonomy" id="1539056"/>
    <lineage>
        <taxon>Bacteria</taxon>
        <taxon>Bacillati</taxon>
        <taxon>Cyanobacteriota</taxon>
        <taxon>Cyanophyceae</taxon>
        <taxon>Nostocales</taxon>
        <taxon>Nodulariaceae</taxon>
        <taxon>Halotia</taxon>
    </lineage>
</organism>
<feature type="compositionally biased region" description="Polar residues" evidence="1">
    <location>
        <begin position="30"/>
        <end position="40"/>
    </location>
</feature>
<proteinExistence type="predicted"/>
<dbReference type="Proteomes" id="UP001223520">
    <property type="component" value="Chromosome"/>
</dbReference>
<gene>
    <name evidence="2" type="ORF">QI031_02860</name>
</gene>
<feature type="compositionally biased region" description="Polar residues" evidence="1">
    <location>
        <begin position="14"/>
        <end position="23"/>
    </location>
</feature>
<dbReference type="RefSeq" id="WP_281483719.1">
    <property type="nucleotide sequence ID" value="NZ_CP124543.1"/>
</dbReference>
<dbReference type="EMBL" id="CP124543">
    <property type="protein sequence ID" value="WGV26469.1"/>
    <property type="molecule type" value="Genomic_DNA"/>
</dbReference>
<name>A0AAJ6NU04_9CYAN</name>
<sequence>MLTSNATYYPAGTPSENSQSSRRSVYKSAEPTTVASSRETLSAVPHGGNHATCSTWGDPKTAVAPQDHGLPTLLHRYRYANTTALSPQRSGSPIYSCSLKTRPSPQES</sequence>
<accession>A0AAJ6NU04</accession>
<feature type="region of interest" description="Disordered" evidence="1">
    <location>
        <begin position="84"/>
        <end position="108"/>
    </location>
</feature>
<evidence type="ECO:0000256" key="1">
    <source>
        <dbReference type="SAM" id="MobiDB-lite"/>
    </source>
</evidence>
<evidence type="ECO:0000313" key="2">
    <source>
        <dbReference type="EMBL" id="WGV26469.1"/>
    </source>
</evidence>
<protein>
    <submittedName>
        <fullName evidence="2">Uncharacterized protein</fullName>
    </submittedName>
</protein>